<accession>A0ABQ0KIM0</accession>
<dbReference type="Proteomes" id="UP000069773">
    <property type="component" value="Unassembled WGS sequence"/>
</dbReference>
<feature type="domain" description="Mycothiol-dependent maleylpyruvate isomerase metal-binding" evidence="1">
    <location>
        <begin position="14"/>
        <end position="99"/>
    </location>
</feature>
<keyword evidence="3" id="KW-1185">Reference proteome</keyword>
<evidence type="ECO:0000313" key="2">
    <source>
        <dbReference type="EMBL" id="GAT09389.1"/>
    </source>
</evidence>
<protein>
    <recommendedName>
        <fullName evidence="1">Mycothiol-dependent maleylpyruvate isomerase metal-binding domain-containing protein</fullName>
    </recommendedName>
</protein>
<reference evidence="2 3" key="1">
    <citation type="journal article" date="2016" name="Genome Announc.">
        <title>Draft Genome Sequences of Five Rapidly Growing Mycobacterium Species, M. thermoresistibile, M. fortuitum subsp. acetamidolyticum, M. canariasense, M. brisbanense, and M. novocastrense.</title>
        <authorList>
            <person name="Katahira K."/>
            <person name="Ogura Y."/>
            <person name="Gotoh Y."/>
            <person name="Hayashi T."/>
        </authorList>
    </citation>
    <scope>NUCLEOTIDE SEQUENCE [LARGE SCALE GENOMIC DNA]</scope>
    <source>
        <strain evidence="2 3">JCM18114</strain>
    </source>
</reference>
<dbReference type="SUPFAM" id="SSF109854">
    <property type="entry name" value="DinB/YfiT-like putative metalloenzymes"/>
    <property type="match status" value="1"/>
</dbReference>
<dbReference type="NCBIfam" id="TIGR03083">
    <property type="entry name" value="maleylpyruvate isomerase family mycothiol-dependent enzyme"/>
    <property type="match status" value="1"/>
</dbReference>
<evidence type="ECO:0000259" key="1">
    <source>
        <dbReference type="Pfam" id="PF11716"/>
    </source>
</evidence>
<organism evidence="2 3">
    <name type="scientific">Mycolicibacterium novocastrense</name>
    <name type="common">Mycobacterium novocastrense</name>
    <dbReference type="NCBI Taxonomy" id="59813"/>
    <lineage>
        <taxon>Bacteria</taxon>
        <taxon>Bacillati</taxon>
        <taxon>Actinomycetota</taxon>
        <taxon>Actinomycetes</taxon>
        <taxon>Mycobacteriales</taxon>
        <taxon>Mycobacteriaceae</taxon>
        <taxon>Mycolicibacterium</taxon>
    </lineage>
</organism>
<dbReference type="EMBL" id="BCTA01000029">
    <property type="protein sequence ID" value="GAT09389.1"/>
    <property type="molecule type" value="Genomic_DNA"/>
</dbReference>
<dbReference type="InterPro" id="IPR017517">
    <property type="entry name" value="Maleyloyr_isom"/>
</dbReference>
<sequence>MAVDCDTVWRHIDEQRASLADMLDGLEPAQWSTPTLCEGWTVRHVAAHITHSASGKPRLLFELLRSGFRFNAMIYRVAVQDKRTPAELTAALRAMRGSRKRPPGTSELDPLMDVLVHTQDIAVPLGIDRPMPVDAAVAAAERVWTMGFPFKAQQRFRGVQLAATDAEFQAGEGRRVQAPIRDILMTLVGRPVITIDVA</sequence>
<evidence type="ECO:0000313" key="3">
    <source>
        <dbReference type="Proteomes" id="UP000069773"/>
    </source>
</evidence>
<proteinExistence type="predicted"/>
<dbReference type="InterPro" id="IPR034660">
    <property type="entry name" value="DinB/YfiT-like"/>
</dbReference>
<comment type="caution">
    <text evidence="2">The sequence shown here is derived from an EMBL/GenBank/DDBJ whole genome shotgun (WGS) entry which is preliminary data.</text>
</comment>
<gene>
    <name evidence="2" type="ORF">RMCN_2522</name>
</gene>
<dbReference type="InterPro" id="IPR024344">
    <property type="entry name" value="MDMPI_metal-binding"/>
</dbReference>
<dbReference type="Gene3D" id="1.20.120.450">
    <property type="entry name" value="dinb family like domain"/>
    <property type="match status" value="1"/>
</dbReference>
<name>A0ABQ0KIM0_MYCNV</name>
<dbReference type="Pfam" id="PF11716">
    <property type="entry name" value="MDMPI_N"/>
    <property type="match status" value="1"/>
</dbReference>